<name>A0A840TJQ6_9BACT</name>
<dbReference type="EMBL" id="JACHGF010000003">
    <property type="protein sequence ID" value="MBB5284436.1"/>
    <property type="molecule type" value="Genomic_DNA"/>
</dbReference>
<gene>
    <name evidence="1" type="ORF">HNQ92_002579</name>
</gene>
<evidence type="ECO:0000313" key="1">
    <source>
        <dbReference type="EMBL" id="MBB5284436.1"/>
    </source>
</evidence>
<protein>
    <submittedName>
        <fullName evidence="1">Uncharacterized protein</fullName>
    </submittedName>
</protein>
<dbReference type="RefSeq" id="WP_184174375.1">
    <property type="nucleotide sequence ID" value="NZ_JACHGF010000003.1"/>
</dbReference>
<comment type="caution">
    <text evidence="1">The sequence shown here is derived from an EMBL/GenBank/DDBJ whole genome shotgun (WGS) entry which is preliminary data.</text>
</comment>
<evidence type="ECO:0000313" key="2">
    <source>
        <dbReference type="Proteomes" id="UP000557307"/>
    </source>
</evidence>
<accession>A0A840TJQ6</accession>
<organism evidence="1 2">
    <name type="scientific">Rhabdobacter roseus</name>
    <dbReference type="NCBI Taxonomy" id="1655419"/>
    <lineage>
        <taxon>Bacteria</taxon>
        <taxon>Pseudomonadati</taxon>
        <taxon>Bacteroidota</taxon>
        <taxon>Cytophagia</taxon>
        <taxon>Cytophagales</taxon>
        <taxon>Cytophagaceae</taxon>
        <taxon>Rhabdobacter</taxon>
    </lineage>
</organism>
<dbReference type="Proteomes" id="UP000557307">
    <property type="component" value="Unassembled WGS sequence"/>
</dbReference>
<proteinExistence type="predicted"/>
<reference evidence="1 2" key="1">
    <citation type="submission" date="2020-08" db="EMBL/GenBank/DDBJ databases">
        <title>Genomic Encyclopedia of Type Strains, Phase IV (KMG-IV): sequencing the most valuable type-strain genomes for metagenomic binning, comparative biology and taxonomic classification.</title>
        <authorList>
            <person name="Goeker M."/>
        </authorList>
    </citation>
    <scope>NUCLEOTIDE SEQUENCE [LARGE SCALE GENOMIC DNA]</scope>
    <source>
        <strain evidence="1 2">DSM 105074</strain>
    </source>
</reference>
<keyword evidence="2" id="KW-1185">Reference proteome</keyword>
<sequence length="63" mass="7292">MAKKKKAAEPTPKPYEIVGLRKSDRMPVVIDGREVDLARITPELEAWLRARKDICPYIRWNNG</sequence>
<dbReference type="AlphaFoldDB" id="A0A840TJQ6"/>